<evidence type="ECO:0000313" key="3">
    <source>
        <dbReference type="Proteomes" id="UP000199569"/>
    </source>
</evidence>
<gene>
    <name evidence="2" type="ORF">SAMN02927923_00531</name>
</gene>
<evidence type="ECO:0000313" key="2">
    <source>
        <dbReference type="EMBL" id="SCY00240.1"/>
    </source>
</evidence>
<dbReference type="EMBL" id="FMVJ01000002">
    <property type="protein sequence ID" value="SCY00240.1"/>
    <property type="molecule type" value="Genomic_DNA"/>
</dbReference>
<accession>A0A1G5CD46</accession>
<dbReference type="STRING" id="549386.SAMN02927923_00531"/>
<feature type="region of interest" description="Disordered" evidence="1">
    <location>
        <begin position="122"/>
        <end position="142"/>
    </location>
</feature>
<protein>
    <submittedName>
        <fullName evidence="2">Uncharacterized protein</fullName>
    </submittedName>
</protein>
<dbReference type="OrthoDB" id="8018204at2"/>
<proteinExistence type="predicted"/>
<organism evidence="2 3">
    <name type="scientific">Microvirga guangxiensis</name>
    <dbReference type="NCBI Taxonomy" id="549386"/>
    <lineage>
        <taxon>Bacteria</taxon>
        <taxon>Pseudomonadati</taxon>
        <taxon>Pseudomonadota</taxon>
        <taxon>Alphaproteobacteria</taxon>
        <taxon>Hyphomicrobiales</taxon>
        <taxon>Methylobacteriaceae</taxon>
        <taxon>Microvirga</taxon>
    </lineage>
</organism>
<dbReference type="RefSeq" id="WP_091129384.1">
    <property type="nucleotide sequence ID" value="NZ_FMVJ01000002.1"/>
</dbReference>
<dbReference type="Proteomes" id="UP000199569">
    <property type="component" value="Unassembled WGS sequence"/>
</dbReference>
<evidence type="ECO:0000256" key="1">
    <source>
        <dbReference type="SAM" id="MobiDB-lite"/>
    </source>
</evidence>
<name>A0A1G5CD46_9HYPH</name>
<dbReference type="AlphaFoldDB" id="A0A1G5CD46"/>
<reference evidence="2 3" key="1">
    <citation type="submission" date="2016-10" db="EMBL/GenBank/DDBJ databases">
        <authorList>
            <person name="de Groot N.N."/>
        </authorList>
    </citation>
    <scope>NUCLEOTIDE SEQUENCE [LARGE SCALE GENOMIC DNA]</scope>
    <source>
        <strain evidence="2 3">CGMCC 1.7666</strain>
    </source>
</reference>
<sequence length="173" mass="18454">MLLTSSRFYVLTGAALLAGGIAFADTGFAPLKSPHDFLRSALFQDRVASKGDRLAAVRPAEVQAGVSIVEIVGLERATVILRGDDGKVLYRSDPRSGVTAISKNMDLPALTMKDEMQVPSVQHSPAVREGVEEPRKPKRKNTVGCVADVSPLVRASANRMPSLCLASLDKPLS</sequence>
<keyword evidence="3" id="KW-1185">Reference proteome</keyword>